<reference evidence="1 2" key="1">
    <citation type="submission" date="2017-03" db="EMBL/GenBank/DDBJ databases">
        <authorList>
            <person name="Afonso C.L."/>
            <person name="Miller P.J."/>
            <person name="Scott M.A."/>
            <person name="Spackman E."/>
            <person name="Goraichik I."/>
            <person name="Dimitrov K.M."/>
            <person name="Suarez D.L."/>
            <person name="Swayne D.E."/>
        </authorList>
    </citation>
    <scope>NUCLEOTIDE SEQUENCE [LARGE SCALE GENOMIC DNA]</scope>
    <source>
        <strain evidence="1">PRJEB14757</strain>
    </source>
</reference>
<protein>
    <submittedName>
        <fullName evidence="1">Uncharacterized protein</fullName>
    </submittedName>
</protein>
<accession>A0A1W1HKR1</accession>
<name>A0A1W1HKR1_9BACT</name>
<dbReference type="AlphaFoldDB" id="A0A1W1HKR1"/>
<dbReference type="EMBL" id="FWEV01000335">
    <property type="protein sequence ID" value="SLM33097.1"/>
    <property type="molecule type" value="Genomic_DNA"/>
</dbReference>
<proteinExistence type="predicted"/>
<dbReference type="Proteomes" id="UP000191931">
    <property type="component" value="Unassembled WGS sequence"/>
</dbReference>
<dbReference type="STRING" id="1246637.MTBBW1_890004"/>
<evidence type="ECO:0000313" key="2">
    <source>
        <dbReference type="Proteomes" id="UP000191931"/>
    </source>
</evidence>
<organism evidence="1 2">
    <name type="scientific">Desulfamplus magnetovallimortis</name>
    <dbReference type="NCBI Taxonomy" id="1246637"/>
    <lineage>
        <taxon>Bacteria</taxon>
        <taxon>Pseudomonadati</taxon>
        <taxon>Thermodesulfobacteriota</taxon>
        <taxon>Desulfobacteria</taxon>
        <taxon>Desulfobacterales</taxon>
        <taxon>Desulfobacteraceae</taxon>
        <taxon>Desulfamplus</taxon>
    </lineage>
</organism>
<sequence length="29" mass="3413">MYKNRKLAAVIPCYNEETQIKNVIDTMPE</sequence>
<keyword evidence="2" id="KW-1185">Reference proteome</keyword>
<gene>
    <name evidence="1" type="ORF">MTBBW1_890004</name>
</gene>
<evidence type="ECO:0000313" key="1">
    <source>
        <dbReference type="EMBL" id="SLM33097.1"/>
    </source>
</evidence>